<keyword evidence="2" id="KW-1185">Reference proteome</keyword>
<dbReference type="Proteomes" id="UP001356095">
    <property type="component" value="Unassembled WGS sequence"/>
</dbReference>
<accession>A0ABU7KHI8</accession>
<dbReference type="RefSeq" id="WP_267947225.1">
    <property type="nucleotide sequence ID" value="NZ_JAUZMY010000061.1"/>
</dbReference>
<organism evidence="1 2">
    <name type="scientific">Nocardiopsis codii</name>
    <dbReference type="NCBI Taxonomy" id="3065942"/>
    <lineage>
        <taxon>Bacteria</taxon>
        <taxon>Bacillati</taxon>
        <taxon>Actinomycetota</taxon>
        <taxon>Actinomycetes</taxon>
        <taxon>Streptosporangiales</taxon>
        <taxon>Nocardiopsidaceae</taxon>
        <taxon>Nocardiopsis</taxon>
    </lineage>
</organism>
<dbReference type="EMBL" id="JAUZMY010000061">
    <property type="protein sequence ID" value="MEE2041704.1"/>
    <property type="molecule type" value="Genomic_DNA"/>
</dbReference>
<reference evidence="1 2" key="1">
    <citation type="submission" date="2023-08" db="EMBL/GenBank/DDBJ databases">
        <authorList>
            <person name="Girao M."/>
            <person name="Carvalho M.F."/>
        </authorList>
    </citation>
    <scope>NUCLEOTIDE SEQUENCE [LARGE SCALE GENOMIC DNA]</scope>
    <source>
        <strain evidence="1 2">CT-R113</strain>
    </source>
</reference>
<sequence>MVHTDVLSLQEMDTVLDEAVLLNSGISYFGCS</sequence>
<evidence type="ECO:0000313" key="1">
    <source>
        <dbReference type="EMBL" id="MEE2041704.1"/>
    </source>
</evidence>
<comment type="caution">
    <text evidence="1">The sequence shown here is derived from an EMBL/GenBank/DDBJ whole genome shotgun (WGS) entry which is preliminary data.</text>
</comment>
<protein>
    <submittedName>
        <fullName evidence="1">SapB/AmfS family lantipeptide</fullName>
    </submittedName>
</protein>
<proteinExistence type="predicted"/>
<evidence type="ECO:0000313" key="2">
    <source>
        <dbReference type="Proteomes" id="UP001356095"/>
    </source>
</evidence>
<name>A0ABU7KHI8_9ACTN</name>
<gene>
    <name evidence="1" type="ORF">Q8791_31230</name>
</gene>